<evidence type="ECO:0000256" key="1">
    <source>
        <dbReference type="SAM" id="MobiDB-lite"/>
    </source>
</evidence>
<dbReference type="AlphaFoldDB" id="A0A9P5P7R5"/>
<feature type="compositionally biased region" description="Polar residues" evidence="1">
    <location>
        <begin position="378"/>
        <end position="400"/>
    </location>
</feature>
<evidence type="ECO:0000313" key="3">
    <source>
        <dbReference type="Proteomes" id="UP000772434"/>
    </source>
</evidence>
<dbReference type="Proteomes" id="UP000772434">
    <property type="component" value="Unassembled WGS sequence"/>
</dbReference>
<comment type="caution">
    <text evidence="2">The sequence shown here is derived from an EMBL/GenBank/DDBJ whole genome shotgun (WGS) entry which is preliminary data.</text>
</comment>
<evidence type="ECO:0000313" key="2">
    <source>
        <dbReference type="EMBL" id="KAF9060449.1"/>
    </source>
</evidence>
<feature type="region of interest" description="Disordered" evidence="1">
    <location>
        <begin position="313"/>
        <end position="411"/>
    </location>
</feature>
<protein>
    <submittedName>
        <fullName evidence="2">Uncharacterized protein</fullName>
    </submittedName>
</protein>
<sequence>MALRGSAMAQINQPGEFHSPSSHTLHQIPKPFFLLNCVSPYPSGQGIRYSPHPSAQQLLTTVVKHLHASALIVSCIPVLISVPQQQTSGFRAINIPPNASTTPLTPSWFTPSTSSPFYSYPRQCRHHPCSPETHKLVLFRIMPGQERGDVHRYHGASCLWCHWEHYEHTNITGTFPLFVDTNSSSVGHIPLFLGLPPYRPPSRSSLLNEHRHLQSQPKVFRPGEGLLLLVFVIPDTYGDSFAHAYKIQDDMFPPRSMRDLTSPMEIHGGAPIPCSHPYPVVPLTSPAPNHTALDLRLVGHTPFKFLSPAQYSPVQLTQPPTGSPSSTPQWLDTTSAGTPQQQSYAQNPRMANPTSHALPTTTPSYPSLPPRNRRHSQIPMSTVPPSLLNAPQPNNPNTASDPPPTVASPIQ</sequence>
<feature type="compositionally biased region" description="Polar residues" evidence="1">
    <location>
        <begin position="330"/>
        <end position="346"/>
    </location>
</feature>
<dbReference type="EMBL" id="JADNRY010000244">
    <property type="protein sequence ID" value="KAF9060449.1"/>
    <property type="molecule type" value="Genomic_DNA"/>
</dbReference>
<proteinExistence type="predicted"/>
<feature type="compositionally biased region" description="Low complexity" evidence="1">
    <location>
        <begin position="315"/>
        <end position="329"/>
    </location>
</feature>
<feature type="compositionally biased region" description="Pro residues" evidence="1">
    <location>
        <begin position="401"/>
        <end position="411"/>
    </location>
</feature>
<accession>A0A9P5P7R5</accession>
<name>A0A9P5P7R5_9AGAR</name>
<organism evidence="2 3">
    <name type="scientific">Rhodocollybia butyracea</name>
    <dbReference type="NCBI Taxonomy" id="206335"/>
    <lineage>
        <taxon>Eukaryota</taxon>
        <taxon>Fungi</taxon>
        <taxon>Dikarya</taxon>
        <taxon>Basidiomycota</taxon>
        <taxon>Agaricomycotina</taxon>
        <taxon>Agaricomycetes</taxon>
        <taxon>Agaricomycetidae</taxon>
        <taxon>Agaricales</taxon>
        <taxon>Marasmiineae</taxon>
        <taxon>Omphalotaceae</taxon>
        <taxon>Rhodocollybia</taxon>
    </lineage>
</organism>
<reference evidence="2" key="1">
    <citation type="submission" date="2020-11" db="EMBL/GenBank/DDBJ databases">
        <authorList>
            <consortium name="DOE Joint Genome Institute"/>
            <person name="Ahrendt S."/>
            <person name="Riley R."/>
            <person name="Andreopoulos W."/>
            <person name="Labutti K."/>
            <person name="Pangilinan J."/>
            <person name="Ruiz-Duenas F.J."/>
            <person name="Barrasa J.M."/>
            <person name="Sanchez-Garcia M."/>
            <person name="Camarero S."/>
            <person name="Miyauchi S."/>
            <person name="Serrano A."/>
            <person name="Linde D."/>
            <person name="Babiker R."/>
            <person name="Drula E."/>
            <person name="Ayuso-Fernandez I."/>
            <person name="Pacheco R."/>
            <person name="Padilla G."/>
            <person name="Ferreira P."/>
            <person name="Barriuso J."/>
            <person name="Kellner H."/>
            <person name="Castanera R."/>
            <person name="Alfaro M."/>
            <person name="Ramirez L."/>
            <person name="Pisabarro A.G."/>
            <person name="Kuo A."/>
            <person name="Tritt A."/>
            <person name="Lipzen A."/>
            <person name="He G."/>
            <person name="Yan M."/>
            <person name="Ng V."/>
            <person name="Cullen D."/>
            <person name="Martin F."/>
            <person name="Rosso M.-N."/>
            <person name="Henrissat B."/>
            <person name="Hibbett D."/>
            <person name="Martinez A.T."/>
            <person name="Grigoriev I.V."/>
        </authorList>
    </citation>
    <scope>NUCLEOTIDE SEQUENCE</scope>
    <source>
        <strain evidence="2">AH 40177</strain>
    </source>
</reference>
<gene>
    <name evidence="2" type="ORF">BDP27DRAFT_1452743</name>
</gene>
<keyword evidence="3" id="KW-1185">Reference proteome</keyword>